<dbReference type="InterPro" id="IPR050796">
    <property type="entry name" value="SCF_F-box_component"/>
</dbReference>
<sequence length="376" mass="43734">MAKCMPLPTLPFLPFDLIQEILCRLSVKFLVQLRCVCKSWNYLISVDTKFANKHLDMSTTFGLHFLRSSESLRKYILKSFPFDSVLSTVIPDSRRLEFPVNCYPDRYHCVVGSCNGIICIACFWDNPFVLMWNPSIRKFKELPRIQSSQSFSHLMMTHGFGYDHVTHNYKAVVVIQYRVFGYLPDKEGLVNKTEVKVHTFGTDFWKDISEFPSGGVPIEFSGKFVSGAINWLVKHGGRKHPYFIVSFDLGSESYQKILLPDYGEIDMPKLSLSVLRDCLCMVFYHDVWVMKEYGHTKSWTKLFTVSYAQDPNMSYNLTRVIYMFEDDQVLLELKVDRDSHEKLIVYDPRINTFKFTNYLNKSRYASEVCVESLISP</sequence>
<organism evidence="2 3">
    <name type="scientific">Trifolium subterraneum</name>
    <name type="common">Subterranean clover</name>
    <dbReference type="NCBI Taxonomy" id="3900"/>
    <lineage>
        <taxon>Eukaryota</taxon>
        <taxon>Viridiplantae</taxon>
        <taxon>Streptophyta</taxon>
        <taxon>Embryophyta</taxon>
        <taxon>Tracheophyta</taxon>
        <taxon>Spermatophyta</taxon>
        <taxon>Magnoliopsida</taxon>
        <taxon>eudicotyledons</taxon>
        <taxon>Gunneridae</taxon>
        <taxon>Pentapetalae</taxon>
        <taxon>rosids</taxon>
        <taxon>fabids</taxon>
        <taxon>Fabales</taxon>
        <taxon>Fabaceae</taxon>
        <taxon>Papilionoideae</taxon>
        <taxon>50 kb inversion clade</taxon>
        <taxon>NPAAA clade</taxon>
        <taxon>Hologalegina</taxon>
        <taxon>IRL clade</taxon>
        <taxon>Trifolieae</taxon>
        <taxon>Trifolium</taxon>
    </lineage>
</organism>
<dbReference type="Pfam" id="PF00646">
    <property type="entry name" value="F-box"/>
    <property type="match status" value="1"/>
</dbReference>
<dbReference type="SUPFAM" id="SSF81383">
    <property type="entry name" value="F-box domain"/>
    <property type="match status" value="1"/>
</dbReference>
<dbReference type="EMBL" id="DF973298">
    <property type="protein sequence ID" value="GAU24908.1"/>
    <property type="molecule type" value="Genomic_DNA"/>
</dbReference>
<dbReference type="SMART" id="SM00256">
    <property type="entry name" value="FBOX"/>
    <property type="match status" value="1"/>
</dbReference>
<protein>
    <recommendedName>
        <fullName evidence="1">F-box domain-containing protein</fullName>
    </recommendedName>
</protein>
<accession>A0A2Z6M217</accession>
<dbReference type="PANTHER" id="PTHR31672:SF10">
    <property type="entry name" value="F-BOX DOMAIN-CONTAINING PROTEIN"/>
    <property type="match status" value="1"/>
</dbReference>
<proteinExistence type="predicted"/>
<evidence type="ECO:0000313" key="2">
    <source>
        <dbReference type="EMBL" id="GAU24908.1"/>
    </source>
</evidence>
<feature type="domain" description="F-box" evidence="1">
    <location>
        <begin position="7"/>
        <end position="53"/>
    </location>
</feature>
<keyword evidence="3" id="KW-1185">Reference proteome</keyword>
<dbReference type="Pfam" id="PF07734">
    <property type="entry name" value="FBA_1"/>
    <property type="match status" value="1"/>
</dbReference>
<dbReference type="Gene3D" id="1.20.1280.50">
    <property type="match status" value="1"/>
</dbReference>
<evidence type="ECO:0000259" key="1">
    <source>
        <dbReference type="PROSITE" id="PS50181"/>
    </source>
</evidence>
<dbReference type="OrthoDB" id="591557at2759"/>
<dbReference type="InterPro" id="IPR036047">
    <property type="entry name" value="F-box-like_dom_sf"/>
</dbReference>
<gene>
    <name evidence="2" type="ORF">TSUD_116330</name>
</gene>
<name>A0A2Z6M217_TRISU</name>
<dbReference type="InterPro" id="IPR006527">
    <property type="entry name" value="F-box-assoc_dom_typ1"/>
</dbReference>
<dbReference type="Proteomes" id="UP000242715">
    <property type="component" value="Unassembled WGS sequence"/>
</dbReference>
<dbReference type="PROSITE" id="PS50181">
    <property type="entry name" value="FBOX"/>
    <property type="match status" value="1"/>
</dbReference>
<reference evidence="3" key="1">
    <citation type="journal article" date="2017" name="Front. Plant Sci.">
        <title>Climate Clever Clovers: New Paradigm to Reduce the Environmental Footprint of Ruminants by Breeding Low Methanogenic Forages Utilizing Haplotype Variation.</title>
        <authorList>
            <person name="Kaur P."/>
            <person name="Appels R."/>
            <person name="Bayer P.E."/>
            <person name="Keeble-Gagnere G."/>
            <person name="Wang J."/>
            <person name="Hirakawa H."/>
            <person name="Shirasawa K."/>
            <person name="Vercoe P."/>
            <person name="Stefanova K."/>
            <person name="Durmic Z."/>
            <person name="Nichols P."/>
            <person name="Revell C."/>
            <person name="Isobe S.N."/>
            <person name="Edwards D."/>
            <person name="Erskine W."/>
        </authorList>
    </citation>
    <scope>NUCLEOTIDE SEQUENCE [LARGE SCALE GENOMIC DNA]</scope>
    <source>
        <strain evidence="3">cv. Daliak</strain>
    </source>
</reference>
<dbReference type="InterPro" id="IPR001810">
    <property type="entry name" value="F-box_dom"/>
</dbReference>
<dbReference type="NCBIfam" id="TIGR01640">
    <property type="entry name" value="F_box_assoc_1"/>
    <property type="match status" value="1"/>
</dbReference>
<dbReference type="InterPro" id="IPR017451">
    <property type="entry name" value="F-box-assoc_interact_dom"/>
</dbReference>
<dbReference type="CDD" id="cd22157">
    <property type="entry name" value="F-box_AtFBW1-like"/>
    <property type="match status" value="1"/>
</dbReference>
<evidence type="ECO:0000313" key="3">
    <source>
        <dbReference type="Proteomes" id="UP000242715"/>
    </source>
</evidence>
<dbReference type="PANTHER" id="PTHR31672">
    <property type="entry name" value="BNACNNG10540D PROTEIN"/>
    <property type="match status" value="1"/>
</dbReference>
<dbReference type="AlphaFoldDB" id="A0A2Z6M217"/>